<organism evidence="1 2">
    <name type="scientific">Ureibacillus chungkukjangi</name>
    <dbReference type="NCBI Taxonomy" id="1202712"/>
    <lineage>
        <taxon>Bacteria</taxon>
        <taxon>Bacillati</taxon>
        <taxon>Bacillota</taxon>
        <taxon>Bacilli</taxon>
        <taxon>Bacillales</taxon>
        <taxon>Caryophanaceae</taxon>
        <taxon>Ureibacillus</taxon>
    </lineage>
</organism>
<name>A0A318TRZ9_9BACL</name>
<evidence type="ECO:0000313" key="2">
    <source>
        <dbReference type="Proteomes" id="UP000247416"/>
    </source>
</evidence>
<sequence length="30" mass="3457">MDTKQIVIIKKVMCAILAIALEELSKKNRR</sequence>
<dbReference type="EMBL" id="QJTJ01000004">
    <property type="protein sequence ID" value="PYF07622.1"/>
    <property type="molecule type" value="Genomic_DNA"/>
</dbReference>
<dbReference type="Proteomes" id="UP000247416">
    <property type="component" value="Unassembled WGS sequence"/>
</dbReference>
<keyword evidence="2" id="KW-1185">Reference proteome</keyword>
<evidence type="ECO:0000313" key="1">
    <source>
        <dbReference type="EMBL" id="PYF07622.1"/>
    </source>
</evidence>
<comment type="caution">
    <text evidence="1">The sequence shown here is derived from an EMBL/GenBank/DDBJ whole genome shotgun (WGS) entry which is preliminary data.</text>
</comment>
<proteinExistence type="predicted"/>
<accession>A0A318TRZ9</accession>
<dbReference type="AlphaFoldDB" id="A0A318TRZ9"/>
<reference evidence="1 2" key="1">
    <citation type="submission" date="2018-06" db="EMBL/GenBank/DDBJ databases">
        <title>Genomic Encyclopedia of Archaeal and Bacterial Type Strains, Phase II (KMG-II): from individual species to whole genera.</title>
        <authorList>
            <person name="Goeker M."/>
        </authorList>
    </citation>
    <scope>NUCLEOTIDE SEQUENCE [LARGE SCALE GENOMIC DNA]</scope>
    <source>
        <strain evidence="1 2">KACC 16626</strain>
    </source>
</reference>
<protein>
    <submittedName>
        <fullName evidence="1">Uncharacterized protein</fullName>
    </submittedName>
</protein>
<gene>
    <name evidence="1" type="ORF">BJ095_104130</name>
</gene>